<name>A0A9D4JRT0_DREPO</name>
<dbReference type="Proteomes" id="UP000828390">
    <property type="component" value="Unassembled WGS sequence"/>
</dbReference>
<protein>
    <submittedName>
        <fullName evidence="2">Uncharacterized protein</fullName>
    </submittedName>
</protein>
<sequence length="150" mass="17859">MRHKSRNLKVLIKSLGVSGLKLRGNRLVLEDIQEDNNQDRQHRAFEDSSSSEANPWQQQSRQRKNNYRVTNTDNTNRNSVRPNRYNDRSYDMRREDDNQNRPSPSTRYSNGCTGSQSQRNIYTSGSYERTNNHDSHYSSRYRNNDCRYYN</sequence>
<feature type="compositionally biased region" description="Polar residues" evidence="1">
    <location>
        <begin position="47"/>
        <end position="60"/>
    </location>
</feature>
<accession>A0A9D4JRT0</accession>
<feature type="compositionally biased region" description="Basic and acidic residues" evidence="1">
    <location>
        <begin position="130"/>
        <end position="150"/>
    </location>
</feature>
<feature type="region of interest" description="Disordered" evidence="1">
    <location>
        <begin position="33"/>
        <end position="150"/>
    </location>
</feature>
<dbReference type="EMBL" id="JAIWYP010000005">
    <property type="protein sequence ID" value="KAH3818403.1"/>
    <property type="molecule type" value="Genomic_DNA"/>
</dbReference>
<feature type="compositionally biased region" description="Polar residues" evidence="1">
    <location>
        <begin position="67"/>
        <end position="81"/>
    </location>
</feature>
<feature type="compositionally biased region" description="Basic and acidic residues" evidence="1">
    <location>
        <begin position="84"/>
        <end position="99"/>
    </location>
</feature>
<evidence type="ECO:0000256" key="1">
    <source>
        <dbReference type="SAM" id="MobiDB-lite"/>
    </source>
</evidence>
<keyword evidence="3" id="KW-1185">Reference proteome</keyword>
<reference evidence="2" key="1">
    <citation type="journal article" date="2019" name="bioRxiv">
        <title>The Genome of the Zebra Mussel, Dreissena polymorpha: A Resource for Invasive Species Research.</title>
        <authorList>
            <person name="McCartney M.A."/>
            <person name="Auch B."/>
            <person name="Kono T."/>
            <person name="Mallez S."/>
            <person name="Zhang Y."/>
            <person name="Obille A."/>
            <person name="Becker A."/>
            <person name="Abrahante J.E."/>
            <person name="Garbe J."/>
            <person name="Badalamenti J.P."/>
            <person name="Herman A."/>
            <person name="Mangelson H."/>
            <person name="Liachko I."/>
            <person name="Sullivan S."/>
            <person name="Sone E.D."/>
            <person name="Koren S."/>
            <person name="Silverstein K.A.T."/>
            <person name="Beckman K.B."/>
            <person name="Gohl D.M."/>
        </authorList>
    </citation>
    <scope>NUCLEOTIDE SEQUENCE</scope>
    <source>
        <strain evidence="2">Duluth1</strain>
        <tissue evidence="2">Whole animal</tissue>
    </source>
</reference>
<reference evidence="2" key="2">
    <citation type="submission" date="2020-11" db="EMBL/GenBank/DDBJ databases">
        <authorList>
            <person name="McCartney M.A."/>
            <person name="Auch B."/>
            <person name="Kono T."/>
            <person name="Mallez S."/>
            <person name="Becker A."/>
            <person name="Gohl D.M."/>
            <person name="Silverstein K.A.T."/>
            <person name="Koren S."/>
            <person name="Bechman K.B."/>
            <person name="Herman A."/>
            <person name="Abrahante J.E."/>
            <person name="Garbe J."/>
        </authorList>
    </citation>
    <scope>NUCLEOTIDE SEQUENCE</scope>
    <source>
        <strain evidence="2">Duluth1</strain>
        <tissue evidence="2">Whole animal</tissue>
    </source>
</reference>
<evidence type="ECO:0000313" key="3">
    <source>
        <dbReference type="Proteomes" id="UP000828390"/>
    </source>
</evidence>
<gene>
    <name evidence="2" type="ORF">DPMN_120016</name>
</gene>
<comment type="caution">
    <text evidence="2">The sequence shown here is derived from an EMBL/GenBank/DDBJ whole genome shotgun (WGS) entry which is preliminary data.</text>
</comment>
<proteinExistence type="predicted"/>
<feature type="compositionally biased region" description="Basic and acidic residues" evidence="1">
    <location>
        <begin position="37"/>
        <end position="46"/>
    </location>
</feature>
<dbReference type="AlphaFoldDB" id="A0A9D4JRT0"/>
<feature type="compositionally biased region" description="Polar residues" evidence="1">
    <location>
        <begin position="100"/>
        <end position="129"/>
    </location>
</feature>
<evidence type="ECO:0000313" key="2">
    <source>
        <dbReference type="EMBL" id="KAH3818403.1"/>
    </source>
</evidence>
<organism evidence="2 3">
    <name type="scientific">Dreissena polymorpha</name>
    <name type="common">Zebra mussel</name>
    <name type="synonym">Mytilus polymorpha</name>
    <dbReference type="NCBI Taxonomy" id="45954"/>
    <lineage>
        <taxon>Eukaryota</taxon>
        <taxon>Metazoa</taxon>
        <taxon>Spiralia</taxon>
        <taxon>Lophotrochozoa</taxon>
        <taxon>Mollusca</taxon>
        <taxon>Bivalvia</taxon>
        <taxon>Autobranchia</taxon>
        <taxon>Heteroconchia</taxon>
        <taxon>Euheterodonta</taxon>
        <taxon>Imparidentia</taxon>
        <taxon>Neoheterodontei</taxon>
        <taxon>Myida</taxon>
        <taxon>Dreissenoidea</taxon>
        <taxon>Dreissenidae</taxon>
        <taxon>Dreissena</taxon>
    </lineage>
</organism>